<dbReference type="PRINTS" id="PR00406">
    <property type="entry name" value="CYTB5RDTASE"/>
</dbReference>
<evidence type="ECO:0000259" key="1">
    <source>
        <dbReference type="PROSITE" id="PS51384"/>
    </source>
</evidence>
<dbReference type="InterPro" id="IPR039261">
    <property type="entry name" value="FNR_nucleotide-bd"/>
</dbReference>
<dbReference type="InterPro" id="IPR017927">
    <property type="entry name" value="FAD-bd_FR_type"/>
</dbReference>
<feature type="non-terminal residue" evidence="2">
    <location>
        <position position="253"/>
    </location>
</feature>
<dbReference type="AlphaFoldDB" id="X1AUD0"/>
<sequence>MLTKIKSIISENEVRDIKTIELEFQKEEEYKAFDYIPGQFAEISIIGKGECPIGIASSPTEEGTIKFTIKKMGTVTSSFHNSDIGDTIGVRGPLGNGWPMEELKGQNIVVIGGGFAFSTLRSLVLYVLDDKHRKDYGDITVIYGNRDSGEVLYRDVLEEWEKRDDINVVLTIDREEEGWTRKVGFVAAIVKEVAPSPDNAVAIICGPPIMIRTTVDELVKIGWKDEQILNSLEMRMKCGIGKCGRCNIGEKFV</sequence>
<dbReference type="Pfam" id="PF00175">
    <property type="entry name" value="NAD_binding_1"/>
    <property type="match status" value="1"/>
</dbReference>
<dbReference type="Pfam" id="PF00970">
    <property type="entry name" value="FAD_binding_6"/>
    <property type="match status" value="1"/>
</dbReference>
<dbReference type="Gene3D" id="2.40.30.10">
    <property type="entry name" value="Translation factors"/>
    <property type="match status" value="1"/>
</dbReference>
<evidence type="ECO:0000313" key="2">
    <source>
        <dbReference type="EMBL" id="GAG63446.1"/>
    </source>
</evidence>
<organism evidence="2">
    <name type="scientific">marine sediment metagenome</name>
    <dbReference type="NCBI Taxonomy" id="412755"/>
    <lineage>
        <taxon>unclassified sequences</taxon>
        <taxon>metagenomes</taxon>
        <taxon>ecological metagenomes</taxon>
    </lineage>
</organism>
<dbReference type="GO" id="GO:0050660">
    <property type="term" value="F:flavin adenine dinucleotide binding"/>
    <property type="evidence" value="ECO:0007669"/>
    <property type="project" value="InterPro"/>
</dbReference>
<comment type="caution">
    <text evidence="2">The sequence shown here is derived from an EMBL/GenBank/DDBJ whole genome shotgun (WGS) entry which is preliminary data.</text>
</comment>
<gene>
    <name evidence="2" type="ORF">S01H4_17642</name>
</gene>
<name>X1AUD0_9ZZZZ</name>
<dbReference type="PROSITE" id="PS51384">
    <property type="entry name" value="FAD_FR"/>
    <property type="match status" value="1"/>
</dbReference>
<dbReference type="InterPro" id="IPR017938">
    <property type="entry name" value="Riboflavin_synthase-like_b-brl"/>
</dbReference>
<dbReference type="InterPro" id="IPR012165">
    <property type="entry name" value="Cyt_c3_hydrogenase_gsu"/>
</dbReference>
<dbReference type="Gene3D" id="3.40.50.80">
    <property type="entry name" value="Nucleotide-binding domain of ferredoxin-NADP reductase (FNR) module"/>
    <property type="match status" value="1"/>
</dbReference>
<dbReference type="InterPro" id="IPR008333">
    <property type="entry name" value="Cbr1-like_FAD-bd_dom"/>
</dbReference>
<dbReference type="SUPFAM" id="SSF52343">
    <property type="entry name" value="Ferredoxin reductase-like, C-terminal NADP-linked domain"/>
    <property type="match status" value="1"/>
</dbReference>
<dbReference type="GO" id="GO:0051537">
    <property type="term" value="F:2 iron, 2 sulfur cluster binding"/>
    <property type="evidence" value="ECO:0007669"/>
    <property type="project" value="InterPro"/>
</dbReference>
<feature type="domain" description="FAD-binding FR-type" evidence="1">
    <location>
        <begin position="1"/>
        <end position="100"/>
    </location>
</feature>
<dbReference type="InterPro" id="IPR001433">
    <property type="entry name" value="OxRdtase_FAD/NAD-bd"/>
</dbReference>
<dbReference type="SUPFAM" id="SSF63380">
    <property type="entry name" value="Riboflavin synthase domain-like"/>
    <property type="match status" value="1"/>
</dbReference>
<protein>
    <recommendedName>
        <fullName evidence="1">FAD-binding FR-type domain-containing protein</fullName>
    </recommendedName>
</protein>
<dbReference type="PIRSF" id="PIRSF006816">
    <property type="entry name" value="Cyc3_hyd_g"/>
    <property type="match status" value="1"/>
</dbReference>
<accession>X1AUD0</accession>
<dbReference type="InterPro" id="IPR050353">
    <property type="entry name" value="PyrK_electron_transfer"/>
</dbReference>
<dbReference type="PANTHER" id="PTHR43513:SF1">
    <property type="entry name" value="ANAEROBIC SULFITE REDUCTASE SUBUNIT B"/>
    <property type="match status" value="1"/>
</dbReference>
<dbReference type="GO" id="GO:0016491">
    <property type="term" value="F:oxidoreductase activity"/>
    <property type="evidence" value="ECO:0007669"/>
    <property type="project" value="InterPro"/>
</dbReference>
<reference evidence="2" key="1">
    <citation type="journal article" date="2014" name="Front. Microbiol.">
        <title>High frequency of phylogenetically diverse reductive dehalogenase-homologous genes in deep subseafloor sedimentary metagenomes.</title>
        <authorList>
            <person name="Kawai M."/>
            <person name="Futagami T."/>
            <person name="Toyoda A."/>
            <person name="Takaki Y."/>
            <person name="Nishi S."/>
            <person name="Hori S."/>
            <person name="Arai W."/>
            <person name="Tsubouchi T."/>
            <person name="Morono Y."/>
            <person name="Uchiyama I."/>
            <person name="Ito T."/>
            <person name="Fujiyama A."/>
            <person name="Inagaki F."/>
            <person name="Takami H."/>
        </authorList>
    </citation>
    <scope>NUCLEOTIDE SEQUENCE</scope>
    <source>
        <strain evidence="2">Expedition CK06-06</strain>
    </source>
</reference>
<proteinExistence type="predicted"/>
<dbReference type="EMBL" id="BART01007784">
    <property type="protein sequence ID" value="GAG63446.1"/>
    <property type="molecule type" value="Genomic_DNA"/>
</dbReference>
<dbReference type="CDD" id="cd06221">
    <property type="entry name" value="sulfite_reductase_like"/>
    <property type="match status" value="1"/>
</dbReference>
<dbReference type="PANTHER" id="PTHR43513">
    <property type="entry name" value="DIHYDROOROTATE DEHYDROGENASE B (NAD(+)), ELECTRON TRANSFER SUBUNIT"/>
    <property type="match status" value="1"/>
</dbReference>
<dbReference type="GO" id="GO:0006221">
    <property type="term" value="P:pyrimidine nucleotide biosynthetic process"/>
    <property type="evidence" value="ECO:0007669"/>
    <property type="project" value="InterPro"/>
</dbReference>